<feature type="chain" id="PRO_5043609720" description="Fungal lipase-type domain-containing protein" evidence="1">
    <location>
        <begin position="20"/>
        <end position="651"/>
    </location>
</feature>
<dbReference type="InterPro" id="IPR051218">
    <property type="entry name" value="Sec_MonoDiacylglyc_Lipase"/>
</dbReference>
<reference evidence="3 4" key="1">
    <citation type="journal article" date="2024" name="Nat. Commun.">
        <title>Phylogenomics reveals the evolutionary origins of lichenization in chlorophyte algae.</title>
        <authorList>
            <person name="Puginier C."/>
            <person name="Libourel C."/>
            <person name="Otte J."/>
            <person name="Skaloud P."/>
            <person name="Haon M."/>
            <person name="Grisel S."/>
            <person name="Petersen M."/>
            <person name="Berrin J.G."/>
            <person name="Delaux P.M."/>
            <person name="Dal Grande F."/>
            <person name="Keller J."/>
        </authorList>
    </citation>
    <scope>NUCLEOTIDE SEQUENCE [LARGE SCALE GENOMIC DNA]</scope>
    <source>
        <strain evidence="3 4">SAG 2145</strain>
    </source>
</reference>
<dbReference type="AlphaFoldDB" id="A0AAW1RNQ5"/>
<evidence type="ECO:0000259" key="2">
    <source>
        <dbReference type="Pfam" id="PF01764"/>
    </source>
</evidence>
<dbReference type="InterPro" id="IPR029058">
    <property type="entry name" value="AB_hydrolase_fold"/>
</dbReference>
<dbReference type="Gene3D" id="3.40.50.1820">
    <property type="entry name" value="alpha/beta hydrolase"/>
    <property type="match status" value="2"/>
</dbReference>
<comment type="caution">
    <text evidence="3">The sequence shown here is derived from an EMBL/GenBank/DDBJ whole genome shotgun (WGS) entry which is preliminary data.</text>
</comment>
<dbReference type="GO" id="GO:0006629">
    <property type="term" value="P:lipid metabolic process"/>
    <property type="evidence" value="ECO:0007669"/>
    <property type="project" value="InterPro"/>
</dbReference>
<keyword evidence="1" id="KW-0732">Signal</keyword>
<proteinExistence type="predicted"/>
<dbReference type="PANTHER" id="PTHR45856">
    <property type="entry name" value="ALPHA/BETA-HYDROLASES SUPERFAMILY PROTEIN"/>
    <property type="match status" value="1"/>
</dbReference>
<protein>
    <recommendedName>
        <fullName evidence="2">Fungal lipase-type domain-containing protein</fullName>
    </recommendedName>
</protein>
<dbReference type="PANTHER" id="PTHR45856:SF11">
    <property type="entry name" value="FUNGAL LIPASE-LIKE DOMAIN-CONTAINING PROTEIN"/>
    <property type="match status" value="1"/>
</dbReference>
<evidence type="ECO:0000313" key="4">
    <source>
        <dbReference type="Proteomes" id="UP001438707"/>
    </source>
</evidence>
<keyword evidence="4" id="KW-1185">Reference proteome</keyword>
<dbReference type="EMBL" id="JALJOS010000008">
    <property type="protein sequence ID" value="KAK9835462.1"/>
    <property type="molecule type" value="Genomic_DNA"/>
</dbReference>
<evidence type="ECO:0000313" key="3">
    <source>
        <dbReference type="EMBL" id="KAK9835462.1"/>
    </source>
</evidence>
<accession>A0AAW1RNQ5</accession>
<feature type="domain" description="Fungal lipase-type" evidence="2">
    <location>
        <begin position="162"/>
        <end position="247"/>
    </location>
</feature>
<feature type="domain" description="Fungal lipase-type" evidence="2">
    <location>
        <begin position="437"/>
        <end position="584"/>
    </location>
</feature>
<feature type="signal peptide" evidence="1">
    <location>
        <begin position="1"/>
        <end position="19"/>
    </location>
</feature>
<organism evidence="3 4">
    <name type="scientific">Apatococcus lobatus</name>
    <dbReference type="NCBI Taxonomy" id="904363"/>
    <lineage>
        <taxon>Eukaryota</taxon>
        <taxon>Viridiplantae</taxon>
        <taxon>Chlorophyta</taxon>
        <taxon>core chlorophytes</taxon>
        <taxon>Trebouxiophyceae</taxon>
        <taxon>Chlorellales</taxon>
        <taxon>Chlorellaceae</taxon>
        <taxon>Apatococcus</taxon>
    </lineage>
</organism>
<name>A0AAW1RNQ5_9CHLO</name>
<dbReference type="Proteomes" id="UP001438707">
    <property type="component" value="Unassembled WGS sequence"/>
</dbReference>
<sequence length="651" mass="69110">MRSLSLCVGLLIYTQGVACQGIFGSIASGIRNIFGDSSNNGNTAPSPAASQLATLGGTFVQLRNLNPYIAGPLWFKNGDAAAYAYVAQNNMSLDSSLPDARRIPLASGCTAVISYDVRNETANIAFSGPAAMQDRAARFTNTTGLRQVSFLSAYIPAAQAIPEVLTAFESAIGSGNSSSLQQEIDELSGGAVPMRVVCSGYGIGGSLADLCGVWAGRLYPDTKVRVHTFSAPFVGNDAYAYAHQQVVDLSNLWVLSSGASQMSTLLPHSVANNSMAQSGSTAGSLNNYTSIILTRSFQTSNVPALSIEATPTQTPRASLRDWLSIVDGVISPTGSSQSSTSAASFAAVTVPVVPITPSDIREAFQFTDPVTPDPACPAILCKMQGEAAAACGTYQINNATQATEFTNAIPGSVLVQGTASGADVAIAYNKTTKIALISWRGTVSTRDWLEDAQLFQEDYNFPAQYDLKSTFPNVRVHHGFQGQLKDVTYEAASDATNITKMLNTMIGNDTPIRVVVTGHSLGAAVSSVNAFAAAITWPTADIHNTNIGSPLAGNQDWVDAFRVLVGRAYRGVNAHDQVPALPPLSQYRHVGYGIWIDNGVPKLQDRPWFDVRDTTWDNHTCSNYTGYLYNATRAAIPTFPLSVNNSVFTTM</sequence>
<dbReference type="CDD" id="cd00519">
    <property type="entry name" value="Lipase_3"/>
    <property type="match status" value="1"/>
</dbReference>
<gene>
    <name evidence="3" type="ORF">WJX74_000569</name>
</gene>
<evidence type="ECO:0000256" key="1">
    <source>
        <dbReference type="SAM" id="SignalP"/>
    </source>
</evidence>
<dbReference type="SUPFAM" id="SSF53474">
    <property type="entry name" value="alpha/beta-Hydrolases"/>
    <property type="match status" value="2"/>
</dbReference>
<dbReference type="Pfam" id="PF01764">
    <property type="entry name" value="Lipase_3"/>
    <property type="match status" value="2"/>
</dbReference>
<dbReference type="InterPro" id="IPR002921">
    <property type="entry name" value="Fungal_lipase-type"/>
</dbReference>